<keyword evidence="2" id="KW-1185">Reference proteome</keyword>
<name>A0AAV4XYU8_CAEEX</name>
<dbReference type="AlphaFoldDB" id="A0AAV4XYU8"/>
<dbReference type="Proteomes" id="UP001054945">
    <property type="component" value="Unassembled WGS sequence"/>
</dbReference>
<evidence type="ECO:0000313" key="1">
    <source>
        <dbReference type="EMBL" id="GIY99018.1"/>
    </source>
</evidence>
<evidence type="ECO:0000313" key="2">
    <source>
        <dbReference type="Proteomes" id="UP001054945"/>
    </source>
</evidence>
<organism evidence="1 2">
    <name type="scientific">Caerostris extrusa</name>
    <name type="common">Bark spider</name>
    <name type="synonym">Caerostris bankana</name>
    <dbReference type="NCBI Taxonomy" id="172846"/>
    <lineage>
        <taxon>Eukaryota</taxon>
        <taxon>Metazoa</taxon>
        <taxon>Ecdysozoa</taxon>
        <taxon>Arthropoda</taxon>
        <taxon>Chelicerata</taxon>
        <taxon>Arachnida</taxon>
        <taxon>Araneae</taxon>
        <taxon>Araneomorphae</taxon>
        <taxon>Entelegynae</taxon>
        <taxon>Araneoidea</taxon>
        <taxon>Araneidae</taxon>
        <taxon>Caerostris</taxon>
    </lineage>
</organism>
<comment type="caution">
    <text evidence="1">The sequence shown here is derived from an EMBL/GenBank/DDBJ whole genome shotgun (WGS) entry which is preliminary data.</text>
</comment>
<accession>A0AAV4XYU8</accession>
<dbReference type="EMBL" id="BPLR01018370">
    <property type="protein sequence ID" value="GIY99018.1"/>
    <property type="molecule type" value="Genomic_DNA"/>
</dbReference>
<gene>
    <name evidence="1" type="ORF">CEXT_49131</name>
</gene>
<sequence length="144" mass="16469">MLTLDTAVRFGFISALTVVFTLKSFGRHLKEIHLQKVPDDISKPPAHTTRSNREIYWQYKTPEFRHQDPRKKNPAPHNACAIAYKRERHTTVGRIRPHSDAHTPGVRWVNSLPDPLPSRTLLHFPALQNPAKASATMLDQRHVA</sequence>
<proteinExistence type="predicted"/>
<reference evidence="1 2" key="1">
    <citation type="submission" date="2021-06" db="EMBL/GenBank/DDBJ databases">
        <title>Caerostris extrusa draft genome.</title>
        <authorList>
            <person name="Kono N."/>
            <person name="Arakawa K."/>
        </authorList>
    </citation>
    <scope>NUCLEOTIDE SEQUENCE [LARGE SCALE GENOMIC DNA]</scope>
</reference>
<protein>
    <submittedName>
        <fullName evidence="1">Uncharacterized protein</fullName>
    </submittedName>
</protein>